<reference evidence="2 3" key="1">
    <citation type="journal article" date="2014" name="Proc. Natl. Acad. Sci. U.S.A.">
        <title>Trajectory and genomic determinants of fungal-pathogen speciation and host adaptation.</title>
        <authorList>
            <person name="Hu X."/>
            <person name="Xiao G."/>
            <person name="Zheng P."/>
            <person name="Shang Y."/>
            <person name="Su Y."/>
            <person name="Zhang X."/>
            <person name="Liu X."/>
            <person name="Zhan S."/>
            <person name="St Leger R.J."/>
            <person name="Wang C."/>
        </authorList>
    </citation>
    <scope>NUCLEOTIDE SEQUENCE [LARGE SCALE GENOMIC DNA]</scope>
    <source>
        <strain evidence="2 3">ARSEF 977</strain>
    </source>
</reference>
<proteinExistence type="predicted"/>
<evidence type="ECO:0000313" key="3">
    <source>
        <dbReference type="Proteomes" id="UP000031192"/>
    </source>
</evidence>
<keyword evidence="3" id="KW-1185">Reference proteome</keyword>
<feature type="region of interest" description="Disordered" evidence="1">
    <location>
        <begin position="1"/>
        <end position="51"/>
    </location>
</feature>
<dbReference type="HOGENOM" id="CLU_1166069_0_0_1"/>
<dbReference type="Proteomes" id="UP000031192">
    <property type="component" value="Unassembled WGS sequence"/>
</dbReference>
<comment type="caution">
    <text evidence="2">The sequence shown here is derived from an EMBL/GenBank/DDBJ whole genome shotgun (WGS) entry which is preliminary data.</text>
</comment>
<gene>
    <name evidence="2" type="ORF">MGU_01948</name>
</gene>
<feature type="compositionally biased region" description="Basic residues" evidence="1">
    <location>
        <begin position="16"/>
        <end position="27"/>
    </location>
</feature>
<organism evidence="2 3">
    <name type="scientific">Metarhizium guizhouense (strain ARSEF 977)</name>
    <dbReference type="NCBI Taxonomy" id="1276136"/>
    <lineage>
        <taxon>Eukaryota</taxon>
        <taxon>Fungi</taxon>
        <taxon>Dikarya</taxon>
        <taxon>Ascomycota</taxon>
        <taxon>Pezizomycotina</taxon>
        <taxon>Sordariomycetes</taxon>
        <taxon>Hypocreomycetidae</taxon>
        <taxon>Hypocreales</taxon>
        <taxon>Clavicipitaceae</taxon>
        <taxon>Metarhizium</taxon>
    </lineage>
</organism>
<dbReference type="OrthoDB" id="3599883at2759"/>
<name>A0A0B4IAJ7_METGA</name>
<evidence type="ECO:0000313" key="2">
    <source>
        <dbReference type="EMBL" id="KID90994.1"/>
    </source>
</evidence>
<sequence length="238" mass="27532">MTDVRKSVTATDPTSKHKRPGMTRRHTPVNAQKLGRSHREREREHQDAWEDERESFPQYCNSYLTTKDISIARKTVDVWINKTRLHTRRRYVRILSAAIPRIIPQETRNQGTSYHGLHHRGQIRCTSANRHRHRQGRFQPLITSPPFLRCDLSTLDLLALPLPQGATAAAFGRLAEVLQRVLQVLIDALLAHIYPRHMTWVTTMPPVRTRTTQAHTAWTGLFQPGILERTLGPRVLNW</sequence>
<dbReference type="EMBL" id="AZNH01000004">
    <property type="protein sequence ID" value="KID90994.1"/>
    <property type="molecule type" value="Genomic_DNA"/>
</dbReference>
<evidence type="ECO:0000256" key="1">
    <source>
        <dbReference type="SAM" id="MobiDB-lite"/>
    </source>
</evidence>
<feature type="compositionally biased region" description="Basic and acidic residues" evidence="1">
    <location>
        <begin position="37"/>
        <end position="48"/>
    </location>
</feature>
<accession>A0A0B4IAJ7</accession>
<dbReference type="AlphaFoldDB" id="A0A0B4IAJ7"/>
<protein>
    <submittedName>
        <fullName evidence="2">Uncharacterized protein</fullName>
    </submittedName>
</protein>